<comment type="caution">
    <text evidence="13">The sequence shown here is derived from an EMBL/GenBank/DDBJ whole genome shotgun (WGS) entry which is preliminary data.</text>
</comment>
<feature type="transmembrane region" description="Helical" evidence="11">
    <location>
        <begin position="21"/>
        <end position="47"/>
    </location>
</feature>
<dbReference type="InterPro" id="IPR012902">
    <property type="entry name" value="N_methyl_site"/>
</dbReference>
<organism evidence="13 14">
    <name type="scientific">Pseudoduganella aquatica</name>
    <dbReference type="NCBI Taxonomy" id="2660641"/>
    <lineage>
        <taxon>Bacteria</taxon>
        <taxon>Pseudomonadati</taxon>
        <taxon>Pseudomonadota</taxon>
        <taxon>Betaproteobacteria</taxon>
        <taxon>Burkholderiales</taxon>
        <taxon>Oxalobacteraceae</taxon>
        <taxon>Telluria group</taxon>
        <taxon>Pseudoduganella</taxon>
    </lineage>
</organism>
<evidence type="ECO:0000256" key="3">
    <source>
        <dbReference type="ARBA" id="ARBA00022475"/>
    </source>
</evidence>
<accession>A0A7X4KQN1</accession>
<evidence type="ECO:0000256" key="2">
    <source>
        <dbReference type="ARBA" id="ARBA00021549"/>
    </source>
</evidence>
<keyword evidence="3" id="KW-1003">Cell membrane</keyword>
<dbReference type="InterPro" id="IPR045584">
    <property type="entry name" value="Pilin-like"/>
</dbReference>
<evidence type="ECO:0000256" key="9">
    <source>
        <dbReference type="ARBA" id="ARBA00025772"/>
    </source>
</evidence>
<keyword evidence="8 11" id="KW-0472">Membrane</keyword>
<evidence type="ECO:0000256" key="1">
    <source>
        <dbReference type="ARBA" id="ARBA00004377"/>
    </source>
</evidence>
<keyword evidence="5" id="KW-0997">Cell inner membrane</keyword>
<dbReference type="GO" id="GO:0015628">
    <property type="term" value="P:protein secretion by the type II secretion system"/>
    <property type="evidence" value="ECO:0007669"/>
    <property type="project" value="InterPro"/>
</dbReference>
<dbReference type="InterPro" id="IPR022346">
    <property type="entry name" value="T2SS_GspH"/>
</dbReference>
<comment type="subcellular location">
    <subcellularLocation>
        <location evidence="1">Cell inner membrane</location>
        <topology evidence="1">Single-pass membrane protein</topology>
    </subcellularLocation>
</comment>
<dbReference type="EMBL" id="WWCU01000038">
    <property type="protein sequence ID" value="MYN10481.1"/>
    <property type="molecule type" value="Genomic_DNA"/>
</dbReference>
<evidence type="ECO:0000313" key="13">
    <source>
        <dbReference type="EMBL" id="MYN10481.1"/>
    </source>
</evidence>
<proteinExistence type="inferred from homology"/>
<evidence type="ECO:0000256" key="10">
    <source>
        <dbReference type="ARBA" id="ARBA00030775"/>
    </source>
</evidence>
<evidence type="ECO:0000256" key="8">
    <source>
        <dbReference type="ARBA" id="ARBA00023136"/>
    </source>
</evidence>
<dbReference type="NCBIfam" id="TIGR02532">
    <property type="entry name" value="IV_pilin_GFxxxE"/>
    <property type="match status" value="1"/>
</dbReference>
<dbReference type="AlphaFoldDB" id="A0A7X4KQN1"/>
<dbReference type="GO" id="GO:0005886">
    <property type="term" value="C:plasma membrane"/>
    <property type="evidence" value="ECO:0007669"/>
    <property type="project" value="UniProtKB-SubCell"/>
</dbReference>
<evidence type="ECO:0000313" key="14">
    <source>
        <dbReference type="Proteomes" id="UP000450676"/>
    </source>
</evidence>
<feature type="domain" description="General secretion pathway GspH" evidence="12">
    <location>
        <begin position="66"/>
        <end position="187"/>
    </location>
</feature>
<dbReference type="PROSITE" id="PS00409">
    <property type="entry name" value="PROKAR_NTER_METHYL"/>
    <property type="match status" value="1"/>
</dbReference>
<comment type="similarity">
    <text evidence="9">Belongs to the GSP H family.</text>
</comment>
<dbReference type="Pfam" id="PF07963">
    <property type="entry name" value="N_methyl"/>
    <property type="match status" value="1"/>
</dbReference>
<dbReference type="Pfam" id="PF12019">
    <property type="entry name" value="GspH"/>
    <property type="match status" value="1"/>
</dbReference>
<evidence type="ECO:0000259" key="12">
    <source>
        <dbReference type="Pfam" id="PF12019"/>
    </source>
</evidence>
<keyword evidence="14" id="KW-1185">Reference proteome</keyword>
<keyword evidence="6 11" id="KW-0812">Transmembrane</keyword>
<keyword evidence="7 11" id="KW-1133">Transmembrane helix</keyword>
<evidence type="ECO:0000256" key="6">
    <source>
        <dbReference type="ARBA" id="ARBA00022692"/>
    </source>
</evidence>
<sequence length="205" mass="21515">MRKIDTDQRRAAAGKRAGRALLALSRAAAGLTLIELLVALALAAILASAAAPSLQSLLQKQLLHAALNDVQGAIALTRSLAIARGGVVLMAPHDASGDAWERGWTVFADRNGNRRPDPGEERYAVQQPLADGIHLGAHFTSGTGPAYLAYNAAGRSCQAGNSQAARWGTLTLEAGQHRRLVKINMLGRVRVCDPVAQPALCTSAD</sequence>
<reference evidence="13 14" key="1">
    <citation type="submission" date="2019-12" db="EMBL/GenBank/DDBJ databases">
        <title>Novel species isolated from a subtropical stream in China.</title>
        <authorList>
            <person name="Lu H."/>
        </authorList>
    </citation>
    <scope>NUCLEOTIDE SEQUENCE [LARGE SCALE GENOMIC DNA]</scope>
    <source>
        <strain evidence="13 14">FT127W</strain>
    </source>
</reference>
<evidence type="ECO:0000256" key="11">
    <source>
        <dbReference type="SAM" id="Phobius"/>
    </source>
</evidence>
<evidence type="ECO:0000256" key="7">
    <source>
        <dbReference type="ARBA" id="ARBA00022989"/>
    </source>
</evidence>
<dbReference type="GO" id="GO:0015627">
    <property type="term" value="C:type II protein secretion system complex"/>
    <property type="evidence" value="ECO:0007669"/>
    <property type="project" value="InterPro"/>
</dbReference>
<dbReference type="Proteomes" id="UP000450676">
    <property type="component" value="Unassembled WGS sequence"/>
</dbReference>
<name>A0A7X4KQN1_9BURK</name>
<gene>
    <name evidence="13" type="ORF">GTP77_24480</name>
</gene>
<evidence type="ECO:0000256" key="4">
    <source>
        <dbReference type="ARBA" id="ARBA00022481"/>
    </source>
</evidence>
<dbReference type="RefSeq" id="WP_161074764.1">
    <property type="nucleotide sequence ID" value="NZ_WWCU01000038.1"/>
</dbReference>
<dbReference type="SUPFAM" id="SSF54523">
    <property type="entry name" value="Pili subunits"/>
    <property type="match status" value="1"/>
</dbReference>
<dbReference type="Gene3D" id="3.55.40.10">
    <property type="entry name" value="minor pseudopilin epsh domain"/>
    <property type="match status" value="1"/>
</dbReference>
<protein>
    <recommendedName>
        <fullName evidence="2">Type II secretion system protein H</fullName>
    </recommendedName>
    <alternativeName>
        <fullName evidence="10">General secretion pathway protein H</fullName>
    </alternativeName>
</protein>
<keyword evidence="4" id="KW-0488">Methylation</keyword>
<evidence type="ECO:0000256" key="5">
    <source>
        <dbReference type="ARBA" id="ARBA00022519"/>
    </source>
</evidence>